<feature type="region of interest" description="Disordered" evidence="4">
    <location>
        <begin position="1"/>
        <end position="22"/>
    </location>
</feature>
<name>A0A369CHC9_9GAMM</name>
<dbReference type="InterPro" id="IPR058240">
    <property type="entry name" value="rSAM_sf"/>
</dbReference>
<dbReference type="OrthoDB" id="9785699at2"/>
<evidence type="ECO:0000256" key="1">
    <source>
        <dbReference type="ARBA" id="ARBA00022723"/>
    </source>
</evidence>
<keyword evidence="6" id="KW-0456">Lyase</keyword>
<dbReference type="PROSITE" id="PS51918">
    <property type="entry name" value="RADICAL_SAM"/>
    <property type="match status" value="1"/>
</dbReference>
<dbReference type="SUPFAM" id="SSF102114">
    <property type="entry name" value="Radical SAM enzymes"/>
    <property type="match status" value="1"/>
</dbReference>
<dbReference type="SFLD" id="SFLDS00029">
    <property type="entry name" value="Radical_SAM"/>
    <property type="match status" value="1"/>
</dbReference>
<organism evidence="6 7">
    <name type="scientific">Thioalbus denitrificans</name>
    <dbReference type="NCBI Taxonomy" id="547122"/>
    <lineage>
        <taxon>Bacteria</taxon>
        <taxon>Pseudomonadati</taxon>
        <taxon>Pseudomonadota</taxon>
        <taxon>Gammaproteobacteria</taxon>
        <taxon>Chromatiales</taxon>
        <taxon>Ectothiorhodospiraceae</taxon>
        <taxon>Thioalbus</taxon>
    </lineage>
</organism>
<dbReference type="SFLD" id="SFLDG01084">
    <property type="entry name" value="Uncharacterised_Radical_SAM_Su"/>
    <property type="match status" value="1"/>
</dbReference>
<evidence type="ECO:0000259" key="5">
    <source>
        <dbReference type="PROSITE" id="PS51918"/>
    </source>
</evidence>
<dbReference type="InterPro" id="IPR007197">
    <property type="entry name" value="rSAM"/>
</dbReference>
<dbReference type="Proteomes" id="UP000252707">
    <property type="component" value="Unassembled WGS sequence"/>
</dbReference>
<dbReference type="PANTHER" id="PTHR43432">
    <property type="entry name" value="SLR0285 PROTEIN"/>
    <property type="match status" value="1"/>
</dbReference>
<feature type="domain" description="Radical SAM core" evidence="5">
    <location>
        <begin position="63"/>
        <end position="300"/>
    </location>
</feature>
<dbReference type="GO" id="GO:0046872">
    <property type="term" value="F:metal ion binding"/>
    <property type="evidence" value="ECO:0007669"/>
    <property type="project" value="UniProtKB-KW"/>
</dbReference>
<dbReference type="AlphaFoldDB" id="A0A369CHC9"/>
<dbReference type="InterPro" id="IPR040086">
    <property type="entry name" value="MJ0683-like"/>
</dbReference>
<dbReference type="Pfam" id="PF04055">
    <property type="entry name" value="Radical_SAM"/>
    <property type="match status" value="1"/>
</dbReference>
<evidence type="ECO:0000256" key="2">
    <source>
        <dbReference type="ARBA" id="ARBA00023004"/>
    </source>
</evidence>
<keyword evidence="2" id="KW-0408">Iron</keyword>
<dbReference type="GO" id="GO:0016829">
    <property type="term" value="F:lyase activity"/>
    <property type="evidence" value="ECO:0007669"/>
    <property type="project" value="UniProtKB-KW"/>
</dbReference>
<keyword evidence="3" id="KW-0411">Iron-sulfur</keyword>
<comment type="caution">
    <text evidence="6">The sequence shown here is derived from an EMBL/GenBank/DDBJ whole genome shotgun (WGS) entry which is preliminary data.</text>
</comment>
<keyword evidence="7" id="KW-1185">Reference proteome</keyword>
<evidence type="ECO:0000256" key="4">
    <source>
        <dbReference type="SAM" id="MobiDB-lite"/>
    </source>
</evidence>
<evidence type="ECO:0000256" key="3">
    <source>
        <dbReference type="ARBA" id="ARBA00023014"/>
    </source>
</evidence>
<dbReference type="PANTHER" id="PTHR43432:SF3">
    <property type="entry name" value="SLR0285 PROTEIN"/>
    <property type="match status" value="1"/>
</dbReference>
<dbReference type="CDD" id="cd01335">
    <property type="entry name" value="Radical_SAM"/>
    <property type="match status" value="1"/>
</dbReference>
<dbReference type="SMART" id="SM00729">
    <property type="entry name" value="Elp3"/>
    <property type="match status" value="1"/>
</dbReference>
<dbReference type="Gene3D" id="3.80.30.30">
    <property type="match status" value="1"/>
</dbReference>
<proteinExistence type="predicted"/>
<evidence type="ECO:0000313" key="7">
    <source>
        <dbReference type="Proteomes" id="UP000252707"/>
    </source>
</evidence>
<dbReference type="EMBL" id="QPJY01000003">
    <property type="protein sequence ID" value="RCX31244.1"/>
    <property type="molecule type" value="Genomic_DNA"/>
</dbReference>
<dbReference type="NCBIfam" id="NF033668">
    <property type="entry name" value="rSAM_PA0069"/>
    <property type="match status" value="1"/>
</dbReference>
<dbReference type="GO" id="GO:0051536">
    <property type="term" value="F:iron-sulfur cluster binding"/>
    <property type="evidence" value="ECO:0007669"/>
    <property type="project" value="UniProtKB-KW"/>
</dbReference>
<gene>
    <name evidence="6" type="ORF">DFQ59_103210</name>
</gene>
<dbReference type="InterPro" id="IPR006638">
    <property type="entry name" value="Elp3/MiaA/NifB-like_rSAM"/>
</dbReference>
<keyword evidence="1" id="KW-0479">Metal-binding</keyword>
<reference evidence="6 7" key="1">
    <citation type="submission" date="2018-07" db="EMBL/GenBank/DDBJ databases">
        <title>Genomic Encyclopedia of Type Strains, Phase IV (KMG-IV): sequencing the most valuable type-strain genomes for metagenomic binning, comparative biology and taxonomic classification.</title>
        <authorList>
            <person name="Goeker M."/>
        </authorList>
    </citation>
    <scope>NUCLEOTIDE SEQUENCE [LARGE SCALE GENOMIC DNA]</scope>
    <source>
        <strain evidence="6 7">DSM 26407</strain>
    </source>
</reference>
<protein>
    <submittedName>
        <fullName evidence="6">DNA repair photolyase</fullName>
    </submittedName>
</protein>
<accession>A0A369CHC9</accession>
<dbReference type="RefSeq" id="WP_114279424.1">
    <property type="nucleotide sequence ID" value="NZ_QPJY01000003.1"/>
</dbReference>
<evidence type="ECO:0000313" key="6">
    <source>
        <dbReference type="EMBL" id="RCX31244.1"/>
    </source>
</evidence>
<sequence>MSAPPHRPVRGRGALTNPDNRFSAEARAAVDDGWGSLEAPPGPIATTLERDTSRTVISRNDSPDVPFDRSVNPYRGCEHGCVYCYARPTHAWLGYSPGLEFETRLLYKPDAPEQLAAELAAPGYRPAPLMLGANTDAYQPVERELRLTRRVLEVLAEARHPLFVVTKSALVERDLDLLAGLAERNLARVVVSLTTLDPELARRLEPRAATPARRLETIRRVTAAGVPVSVLAAPVIPVLTDPELERLLAAARAAGARHAGYVLLRLPHETRELFDDWLRTHAPLQAEHVLSRIRDSRGGKAYDADFGTRMRGSGPFADLIRQRFRLAARRLGYTDPEPLACDLFRRPSPGGQLGLF</sequence>